<dbReference type="EMBL" id="DS499594">
    <property type="protein sequence ID" value="EDP56255.1"/>
    <property type="molecule type" value="Genomic_DNA"/>
</dbReference>
<keyword evidence="3" id="KW-1185">Reference proteome</keyword>
<gene>
    <name evidence="2" type="ORF">AFUB_009630</name>
</gene>
<feature type="region of interest" description="Disordered" evidence="1">
    <location>
        <begin position="662"/>
        <end position="728"/>
    </location>
</feature>
<feature type="compositionally biased region" description="Basic residues" evidence="1">
    <location>
        <begin position="430"/>
        <end position="440"/>
    </location>
</feature>
<feature type="region of interest" description="Disordered" evidence="1">
    <location>
        <begin position="123"/>
        <end position="316"/>
    </location>
</feature>
<feature type="compositionally biased region" description="Basic and acidic residues" evidence="1">
    <location>
        <begin position="301"/>
        <end position="313"/>
    </location>
</feature>
<organism evidence="2 3">
    <name type="scientific">Aspergillus fumigatus (strain CBS 144.89 / FGSC A1163 / CEA10)</name>
    <name type="common">Neosartorya fumigata</name>
    <dbReference type="NCBI Taxonomy" id="451804"/>
    <lineage>
        <taxon>Eukaryota</taxon>
        <taxon>Fungi</taxon>
        <taxon>Dikarya</taxon>
        <taxon>Ascomycota</taxon>
        <taxon>Pezizomycotina</taxon>
        <taxon>Eurotiomycetes</taxon>
        <taxon>Eurotiomycetidae</taxon>
        <taxon>Eurotiales</taxon>
        <taxon>Aspergillaceae</taxon>
        <taxon>Aspergillus</taxon>
        <taxon>Aspergillus subgen. Fumigati</taxon>
    </lineage>
</organism>
<proteinExistence type="predicted"/>
<feature type="region of interest" description="Disordered" evidence="1">
    <location>
        <begin position="385"/>
        <end position="410"/>
    </location>
</feature>
<feature type="compositionally biased region" description="Basic and acidic residues" evidence="1">
    <location>
        <begin position="548"/>
        <end position="560"/>
    </location>
</feature>
<feature type="compositionally biased region" description="Basic and acidic residues" evidence="1">
    <location>
        <begin position="498"/>
        <end position="525"/>
    </location>
</feature>
<feature type="compositionally biased region" description="Basic and acidic residues" evidence="1">
    <location>
        <begin position="478"/>
        <end position="490"/>
    </location>
</feature>
<feature type="compositionally biased region" description="Low complexity" evidence="1">
    <location>
        <begin position="261"/>
        <end position="274"/>
    </location>
</feature>
<feature type="compositionally biased region" description="Basic and acidic residues" evidence="1">
    <location>
        <begin position="662"/>
        <end position="685"/>
    </location>
</feature>
<protein>
    <submittedName>
        <fullName evidence="2">Uncharacterized protein</fullName>
    </submittedName>
</protein>
<dbReference type="VEuPathDB" id="FungiDB:AFUB_009630"/>
<dbReference type="HOGENOM" id="CLU_013056_1_0_1"/>
<accession>B0XQE1</accession>
<dbReference type="OrthoDB" id="5407645at2759"/>
<dbReference type="AlphaFoldDB" id="B0XQE1"/>
<feature type="compositionally biased region" description="Basic and acidic residues" evidence="1">
    <location>
        <begin position="143"/>
        <end position="158"/>
    </location>
</feature>
<feature type="compositionally biased region" description="Low complexity" evidence="1">
    <location>
        <begin position="171"/>
        <end position="182"/>
    </location>
</feature>
<dbReference type="Proteomes" id="UP000001699">
    <property type="component" value="Unassembled WGS sequence"/>
</dbReference>
<feature type="compositionally biased region" description="Basic residues" evidence="1">
    <location>
        <begin position="453"/>
        <end position="462"/>
    </location>
</feature>
<evidence type="ECO:0000313" key="2">
    <source>
        <dbReference type="EMBL" id="EDP56255.1"/>
    </source>
</evidence>
<feature type="compositionally biased region" description="Polar residues" evidence="1">
    <location>
        <begin position="530"/>
        <end position="543"/>
    </location>
</feature>
<reference evidence="2 3" key="1">
    <citation type="journal article" date="2008" name="PLoS Genet.">
        <title>Genomic islands in the pathogenic filamentous fungus Aspergillus fumigatus.</title>
        <authorList>
            <person name="Fedorova N.D."/>
            <person name="Khaldi N."/>
            <person name="Joardar V.S."/>
            <person name="Maiti R."/>
            <person name="Amedeo P."/>
            <person name="Anderson M.J."/>
            <person name="Crabtree J."/>
            <person name="Silva J.C."/>
            <person name="Badger J.H."/>
            <person name="Albarraq A."/>
            <person name="Angiuoli S."/>
            <person name="Bussey H."/>
            <person name="Bowyer P."/>
            <person name="Cotty P.J."/>
            <person name="Dyer P.S."/>
            <person name="Egan A."/>
            <person name="Galens K."/>
            <person name="Fraser-Liggett C.M."/>
            <person name="Haas B.J."/>
            <person name="Inman J.M."/>
            <person name="Kent R."/>
            <person name="Lemieux S."/>
            <person name="Malavazi I."/>
            <person name="Orvis J."/>
            <person name="Roemer T."/>
            <person name="Ronning C.M."/>
            <person name="Sundaram J.P."/>
            <person name="Sutton G."/>
            <person name="Turner G."/>
            <person name="Venter J.C."/>
            <person name="White O.R."/>
            <person name="Whitty B.R."/>
            <person name="Youngman P."/>
            <person name="Wolfe K.H."/>
            <person name="Goldman G.H."/>
            <person name="Wortman J.R."/>
            <person name="Jiang B."/>
            <person name="Denning D.W."/>
            <person name="Nierman W.C."/>
        </authorList>
    </citation>
    <scope>NUCLEOTIDE SEQUENCE [LARGE SCALE GENOMIC DNA]</scope>
    <source>
        <strain evidence="3">CBS 144.89 / FGSC A1163 / CEA10</strain>
    </source>
</reference>
<feature type="compositionally biased region" description="Basic and acidic residues" evidence="1">
    <location>
        <begin position="217"/>
        <end position="234"/>
    </location>
</feature>
<evidence type="ECO:0000313" key="3">
    <source>
        <dbReference type="Proteomes" id="UP000001699"/>
    </source>
</evidence>
<sequence length="741" mass="83444">MGVQCNHSHSRRVSPGPSGYVTGASFQPTCFAPLPPPPPTTPPLWPFACPVAFLYLGPSFRLVRSPSLFHLLFPILLISSSFSLSHPYEPPSFRLDSTTPYQLVLPLLTMAYYDDRHYHPARDRYARPAPPSYEENPYYYADPRSRAPTDLVRRRDGSSESLDDLPRHYPPSDYGYEYGYGYPPDPRPSRAGIGTERVRRSHSLNGRRGGYYEDSDYSYRPRHERRSRHEGDRHDRRKYSRSPSSSRSPHSRRRKSFSEQALGAFGLGAAASSASRHRDYSRGRSYGHHGRSHSYSPSRSRSRDCHRRDKSEQRIAQAARAALTAAAVEAFRVRKEPGEWTGEKGKRILTAAITAAGTDGLVDRNPNKHSKRHIIESTLAGLAANHFVNGPRSKSRSKSRGRGSDSKLKNLAATGALAAVGKEAYERFKSRSRSRHRGRSSSRDSYDESDSPRRHRSRKRSKSVSEFINQGMEALGLGDKDRDKDWDDRRGRHRGRPSRYDDYSDSDRDSEPGERRARHSRDVGRPRSVYATQAPSSAITTTLGARGSHADDGGYHHSTPDSESSSDLGDSSDEKKQRKKLNRQALMTAGLATIATVHAAHGLHQNMEKRKQRMQMVKDGAISPEEARRLRIKANLADAASIGLSALSIKGAVAEWKEADEKRRERAEFRKKCEQRRQKRQERMRSKSQSAAGSPRFSWRTVDPDKIEENASSSGYLHSHAGKVRSPSVGADMRYRSSYWS</sequence>
<feature type="compositionally biased region" description="Basic and acidic residues" evidence="1">
    <location>
        <begin position="441"/>
        <end position="452"/>
    </location>
</feature>
<evidence type="ECO:0000256" key="1">
    <source>
        <dbReference type="SAM" id="MobiDB-lite"/>
    </source>
</evidence>
<name>B0XQE1_ASPFC</name>
<feature type="region of interest" description="Disordered" evidence="1">
    <location>
        <begin position="427"/>
        <end position="579"/>
    </location>
</feature>